<dbReference type="Gene3D" id="1.25.40.290">
    <property type="entry name" value="ARM repeat domains"/>
    <property type="match status" value="1"/>
</dbReference>
<gene>
    <name evidence="1" type="ORF">C4K46_05505</name>
</gene>
<dbReference type="Pfam" id="PF08713">
    <property type="entry name" value="DNA_alkylation"/>
    <property type="match status" value="1"/>
</dbReference>
<dbReference type="Proteomes" id="UP001519296">
    <property type="component" value="Unassembled WGS sequence"/>
</dbReference>
<dbReference type="InterPro" id="IPR016024">
    <property type="entry name" value="ARM-type_fold"/>
</dbReference>
<name>A0ABS5B3I8_9STRE</name>
<sequence>MAKKLKDYYDENYVIDLATKLQSVYSPFNAKEFIAEVRDDLENQEFTGRQVLIARTLKKYIALNYEETIDLFSKILGPELEGSLGMFTEGYWLWPIGKYVELYGAEHFEVTSLFSKELTKRFTGEFCMRPLVHHYPKQAMELLLEWSKDENKRVRRLASECLRIRLPWAKKLYVTLDYFDDYVTLLTNLKNDEDKTIQKSVANSLNDLYKEAPEKFDVIIKNWQEEDLSPQTAWIIKHASRTKEKHAK</sequence>
<reference evidence="1 2" key="1">
    <citation type="submission" date="2018-02" db="EMBL/GenBank/DDBJ databases">
        <title>Draft genome sequence of Streptococcus oricebi CCUG 70868T type strain.</title>
        <authorList>
            <person name="Mendez V."/>
            <person name="Salva-Serra F."/>
            <person name="Jaen-Luchoro D."/>
            <person name="Gonzales-Siles L."/>
            <person name="Karlsson R."/>
            <person name="Engstrom-Jakobsson H."/>
            <person name="Busquets A."/>
            <person name="Gomila M."/>
            <person name="Pineiro-Iglesias B."/>
            <person name="Bennasar-Figueras A."/>
            <person name="Seeger M."/>
            <person name="Moore E."/>
        </authorList>
    </citation>
    <scope>NUCLEOTIDE SEQUENCE [LARGE SCALE GENOMIC DNA]</scope>
    <source>
        <strain evidence="1 2">CCUG 70868</strain>
    </source>
</reference>
<dbReference type="SUPFAM" id="SSF48371">
    <property type="entry name" value="ARM repeat"/>
    <property type="match status" value="1"/>
</dbReference>
<dbReference type="EMBL" id="PRDG01000003">
    <property type="protein sequence ID" value="MBP2623394.1"/>
    <property type="molecule type" value="Genomic_DNA"/>
</dbReference>
<organism evidence="1 2">
    <name type="scientific">Streptococcus oricebi</name>
    <dbReference type="NCBI Taxonomy" id="1547447"/>
    <lineage>
        <taxon>Bacteria</taxon>
        <taxon>Bacillati</taxon>
        <taxon>Bacillota</taxon>
        <taxon>Bacilli</taxon>
        <taxon>Lactobacillales</taxon>
        <taxon>Streptococcaceae</taxon>
        <taxon>Streptococcus</taxon>
    </lineage>
</organism>
<evidence type="ECO:0000313" key="1">
    <source>
        <dbReference type="EMBL" id="MBP2623394.1"/>
    </source>
</evidence>
<dbReference type="InterPro" id="IPR014825">
    <property type="entry name" value="DNA_alkylation"/>
</dbReference>
<comment type="caution">
    <text evidence="1">The sequence shown here is derived from an EMBL/GenBank/DDBJ whole genome shotgun (WGS) entry which is preliminary data.</text>
</comment>
<protein>
    <submittedName>
        <fullName evidence="1">DNA alkylation repair protein</fullName>
    </submittedName>
</protein>
<accession>A0ABS5B3I8</accession>
<dbReference type="RefSeq" id="WP_209627894.1">
    <property type="nucleotide sequence ID" value="NZ_PRDG01000003.1"/>
</dbReference>
<proteinExistence type="predicted"/>
<keyword evidence="2" id="KW-1185">Reference proteome</keyword>
<evidence type="ECO:0000313" key="2">
    <source>
        <dbReference type="Proteomes" id="UP001519296"/>
    </source>
</evidence>